<protein>
    <recommendedName>
        <fullName evidence="3">Glycosyl hydrolase family 8</fullName>
    </recommendedName>
</protein>
<evidence type="ECO:0008006" key="3">
    <source>
        <dbReference type="Google" id="ProtNLM"/>
    </source>
</evidence>
<gene>
    <name evidence="1" type="ORF">EV213_11877</name>
</gene>
<keyword evidence="2" id="KW-1185">Reference proteome</keyword>
<evidence type="ECO:0000313" key="2">
    <source>
        <dbReference type="Proteomes" id="UP000295632"/>
    </source>
</evidence>
<accession>A0A4R6TTL3</accession>
<dbReference type="RefSeq" id="WP_133581733.1">
    <property type="nucleotide sequence ID" value="NZ_SNYJ01000018.1"/>
</dbReference>
<sequence>MRRQAVIGLGLVGLTALIVLSLWVANTPETSVMDTVKTHYRNADGLLRTYGKADQEVLLSESIGLYMEYLVLSGEEQAFAAEVDSLRAHFLVRVNGQTYIQWNLQEGTATGALVDELRIIKSLEKAATAFQNDTYAQLANELYAAVKQSYTKDGLLVDFYDWSLELPASTLHLSYMDAAFLQKLGRSMEDYTTWLQRSAQEAAPFFAEVLHKGEQATLDVADEDIVHMVDQLLIAKQYLHMHQAPPKAFDTWFRTTWQEHGQLYGRYDRTTGEPAVSYESSAVYALALQYFLQQQDMQLADQLYKRLIEQPPFTATSFADIHFFDYIYAHIAKEAYVQRAAKE</sequence>
<dbReference type="InterPro" id="IPR012341">
    <property type="entry name" value="6hp_glycosidase-like_sf"/>
</dbReference>
<dbReference type="GO" id="GO:0005975">
    <property type="term" value="P:carbohydrate metabolic process"/>
    <property type="evidence" value="ECO:0007669"/>
    <property type="project" value="InterPro"/>
</dbReference>
<dbReference type="EMBL" id="SNYJ01000018">
    <property type="protein sequence ID" value="TDQ36446.1"/>
    <property type="molecule type" value="Genomic_DNA"/>
</dbReference>
<reference evidence="1 2" key="1">
    <citation type="submission" date="2019-03" db="EMBL/GenBank/DDBJ databases">
        <title>Genomic Encyclopedia of Type Strains, Phase IV (KMG-IV): sequencing the most valuable type-strain genomes for metagenomic binning, comparative biology and taxonomic classification.</title>
        <authorList>
            <person name="Goeker M."/>
        </authorList>
    </citation>
    <scope>NUCLEOTIDE SEQUENCE [LARGE SCALE GENOMIC DNA]</scope>
    <source>
        <strain evidence="1 2">DSM 28697</strain>
    </source>
</reference>
<dbReference type="InterPro" id="IPR008928">
    <property type="entry name" value="6-hairpin_glycosidase_sf"/>
</dbReference>
<dbReference type="AlphaFoldDB" id="A0A4R6TTL3"/>
<name>A0A4R6TTL3_9BACI</name>
<comment type="caution">
    <text evidence="1">The sequence shown here is derived from an EMBL/GenBank/DDBJ whole genome shotgun (WGS) entry which is preliminary data.</text>
</comment>
<dbReference type="OrthoDB" id="1779554at2"/>
<dbReference type="SUPFAM" id="SSF48208">
    <property type="entry name" value="Six-hairpin glycosidases"/>
    <property type="match status" value="1"/>
</dbReference>
<proteinExistence type="predicted"/>
<organism evidence="1 2">
    <name type="scientific">Aureibacillus halotolerans</name>
    <dbReference type="NCBI Taxonomy" id="1508390"/>
    <lineage>
        <taxon>Bacteria</taxon>
        <taxon>Bacillati</taxon>
        <taxon>Bacillota</taxon>
        <taxon>Bacilli</taxon>
        <taxon>Bacillales</taxon>
        <taxon>Bacillaceae</taxon>
        <taxon>Aureibacillus</taxon>
    </lineage>
</organism>
<evidence type="ECO:0000313" key="1">
    <source>
        <dbReference type="EMBL" id="TDQ36446.1"/>
    </source>
</evidence>
<dbReference type="Gene3D" id="1.50.10.10">
    <property type="match status" value="1"/>
</dbReference>
<dbReference type="Proteomes" id="UP000295632">
    <property type="component" value="Unassembled WGS sequence"/>
</dbReference>